<feature type="transmembrane region" description="Helical" evidence="1">
    <location>
        <begin position="35"/>
        <end position="55"/>
    </location>
</feature>
<name>A0A1J4NXN1_9ACTN</name>
<proteinExistence type="predicted"/>
<dbReference type="RefSeq" id="WP_052742997.1">
    <property type="nucleotide sequence ID" value="NZ_LAVA02000043.1"/>
</dbReference>
<keyword evidence="3" id="KW-1185">Reference proteome</keyword>
<keyword evidence="1" id="KW-1133">Transmembrane helix</keyword>
<keyword evidence="1" id="KW-0812">Transmembrane</keyword>
<gene>
    <name evidence="2" type="ORF">WN71_019570</name>
</gene>
<dbReference type="EMBL" id="LAVA02000043">
    <property type="protein sequence ID" value="OIJ66244.1"/>
    <property type="molecule type" value="Genomic_DNA"/>
</dbReference>
<organism evidence="2 3">
    <name type="scientific">Streptomyces mangrovisoli</name>
    <dbReference type="NCBI Taxonomy" id="1428628"/>
    <lineage>
        <taxon>Bacteria</taxon>
        <taxon>Bacillati</taxon>
        <taxon>Actinomycetota</taxon>
        <taxon>Actinomycetes</taxon>
        <taxon>Kitasatosporales</taxon>
        <taxon>Streptomycetaceae</taxon>
        <taxon>Streptomyces</taxon>
    </lineage>
</organism>
<protein>
    <submittedName>
        <fullName evidence="2">Uncharacterized protein</fullName>
    </submittedName>
</protein>
<dbReference type="Proteomes" id="UP000034196">
    <property type="component" value="Unassembled WGS sequence"/>
</dbReference>
<evidence type="ECO:0000313" key="2">
    <source>
        <dbReference type="EMBL" id="OIJ66244.1"/>
    </source>
</evidence>
<keyword evidence="1" id="KW-0472">Membrane</keyword>
<accession>A0A1J4NXN1</accession>
<dbReference type="AlphaFoldDB" id="A0A1J4NXN1"/>
<evidence type="ECO:0000256" key="1">
    <source>
        <dbReference type="SAM" id="Phobius"/>
    </source>
</evidence>
<sequence length="81" mass="8992">MAVRWAGRLLCWTLAAGMLTAAVQAGLRPGAGWWRALWTLPWWLAACSVMLWAGLRAAEKRRLRLARAADEGVPADYDRIA</sequence>
<evidence type="ECO:0000313" key="3">
    <source>
        <dbReference type="Proteomes" id="UP000034196"/>
    </source>
</evidence>
<comment type="caution">
    <text evidence="2">The sequence shown here is derived from an EMBL/GenBank/DDBJ whole genome shotgun (WGS) entry which is preliminary data.</text>
</comment>
<reference evidence="2" key="1">
    <citation type="submission" date="2016-10" db="EMBL/GenBank/DDBJ databases">
        <title>Genome sequence of Streptomyces mangrovisoli MUSC 149.</title>
        <authorList>
            <person name="Lee L.-H."/>
            <person name="Ser H.-L."/>
        </authorList>
    </citation>
    <scope>NUCLEOTIDE SEQUENCE [LARGE SCALE GENOMIC DNA]</scope>
    <source>
        <strain evidence="2">MUSC 149</strain>
    </source>
</reference>
<dbReference type="OrthoDB" id="4326274at2"/>